<keyword evidence="8" id="KW-0325">Glycoprotein</keyword>
<keyword evidence="3 10" id="KW-0121">Carboxypeptidase</keyword>
<dbReference type="InterPro" id="IPR018202">
    <property type="entry name" value="Ser_caboxypep_ser_AS"/>
</dbReference>
<keyword evidence="4 10" id="KW-0645">Protease</keyword>
<evidence type="ECO:0000256" key="2">
    <source>
        <dbReference type="ARBA" id="ARBA00009431"/>
    </source>
</evidence>
<dbReference type="Gene3D" id="3.40.50.11320">
    <property type="match status" value="1"/>
</dbReference>
<evidence type="ECO:0000313" key="12">
    <source>
        <dbReference type="Proteomes" id="UP000807115"/>
    </source>
</evidence>
<dbReference type="InterPro" id="IPR033124">
    <property type="entry name" value="Ser_caboxypep_his_AS"/>
</dbReference>
<dbReference type="InterPro" id="IPR001563">
    <property type="entry name" value="Peptidase_S10"/>
</dbReference>
<evidence type="ECO:0000256" key="6">
    <source>
        <dbReference type="ARBA" id="ARBA00023145"/>
    </source>
</evidence>
<evidence type="ECO:0000256" key="9">
    <source>
        <dbReference type="ARBA" id="ARBA00064289"/>
    </source>
</evidence>
<comment type="caution">
    <text evidence="11">The sequence shown here is derived from an EMBL/GenBank/DDBJ whole genome shotgun (WGS) entry which is preliminary data.</text>
</comment>
<dbReference type="FunFam" id="3.40.50.1820:FF:000013">
    <property type="entry name" value="Carboxypeptidase"/>
    <property type="match status" value="1"/>
</dbReference>
<evidence type="ECO:0000256" key="10">
    <source>
        <dbReference type="RuleBase" id="RU361156"/>
    </source>
</evidence>
<dbReference type="Pfam" id="PF00450">
    <property type="entry name" value="Peptidase_S10"/>
    <property type="match status" value="1"/>
</dbReference>
<accession>A0A921USH2</accession>
<dbReference type="PROSITE" id="PS00560">
    <property type="entry name" value="CARBOXYPEPT_SER_HIS"/>
    <property type="match status" value="1"/>
</dbReference>
<reference evidence="11" key="1">
    <citation type="journal article" date="2019" name="BMC Genomics">
        <title>A new reference genome for Sorghum bicolor reveals high levels of sequence similarity between sweet and grain genotypes: implications for the genetics of sugar metabolism.</title>
        <authorList>
            <person name="Cooper E.A."/>
            <person name="Brenton Z.W."/>
            <person name="Flinn B.S."/>
            <person name="Jenkins J."/>
            <person name="Shu S."/>
            <person name="Flowers D."/>
            <person name="Luo F."/>
            <person name="Wang Y."/>
            <person name="Xia P."/>
            <person name="Barry K."/>
            <person name="Daum C."/>
            <person name="Lipzen A."/>
            <person name="Yoshinaga Y."/>
            <person name="Schmutz J."/>
            <person name="Saski C."/>
            <person name="Vermerris W."/>
            <person name="Kresovich S."/>
        </authorList>
    </citation>
    <scope>NUCLEOTIDE SEQUENCE</scope>
</reference>
<dbReference type="Gene3D" id="6.10.250.940">
    <property type="match status" value="1"/>
</dbReference>
<sequence length="497" mass="54619">MHCRLSVIIQQLYVHELSTMMTGGLPLPPAVVLLLLLPVLLALAWRATAAASAAGDRIGRLPGQPAVDFPMYSGYVAVDEGAGGRALFYWLQEVPPEAQPAPLVLWLNGGPGCSSVAYGASEELGAFRIRPDGATLFLNEDRWNTAANILFLDSPAGVGFSYTNTSSELYTNGDNKTAHDSYTFLVKWFQRFPQYKYRDFYIAGESYGGHYVPQLSQVVYQNNAGVAKPIINFKGFMVGNAVINDHTDYAGMFESWWNHGLISDDTYGQLKASCGSNDSIIHPSPACNTATDVAAVEQGDIDMYSIYTPLCGQTSSSSTKRSSQSSPLIGRHYHHPWRMGGSYDPCTESHSTVYYNRPEVQRALHANLTGINYPWATCSDLINTNWGDSPKSMLPIYKELIAAGLRIWVFSGDTDAVIPLTSTRYSVDALGLPTTTSWYPWYDKKQVGGWSQVYEGLTLVTVRGAGHEVPLHRPRQALILFQQFLKGEPMPKNGTVA</sequence>
<comment type="subunit">
    <text evidence="9">Carboxypeptidase II is a dimer, where each monomer is composed of two chains linked by a disulfide bond.</text>
</comment>
<comment type="similarity">
    <text evidence="2 10">Belongs to the peptidase S10 family.</text>
</comment>
<dbReference type="Proteomes" id="UP000807115">
    <property type="component" value="Chromosome 2"/>
</dbReference>
<evidence type="ECO:0000256" key="3">
    <source>
        <dbReference type="ARBA" id="ARBA00022645"/>
    </source>
</evidence>
<name>A0A921USH2_SORBI</name>
<evidence type="ECO:0000256" key="5">
    <source>
        <dbReference type="ARBA" id="ARBA00022801"/>
    </source>
</evidence>
<evidence type="ECO:0000313" key="11">
    <source>
        <dbReference type="EMBL" id="KAG0541540.1"/>
    </source>
</evidence>
<dbReference type="PANTHER" id="PTHR11802">
    <property type="entry name" value="SERINE PROTEASE FAMILY S10 SERINE CARBOXYPEPTIDASE"/>
    <property type="match status" value="1"/>
</dbReference>
<gene>
    <name evidence="11" type="ORF">BDA96_02G025200</name>
</gene>
<dbReference type="EC" id="3.4.16.-" evidence="10"/>
<reference evidence="11" key="2">
    <citation type="submission" date="2020-10" db="EMBL/GenBank/DDBJ databases">
        <authorList>
            <person name="Cooper E.A."/>
            <person name="Brenton Z.W."/>
            <person name="Flinn B.S."/>
            <person name="Jenkins J."/>
            <person name="Shu S."/>
            <person name="Flowers D."/>
            <person name="Luo F."/>
            <person name="Wang Y."/>
            <person name="Xia P."/>
            <person name="Barry K."/>
            <person name="Daum C."/>
            <person name="Lipzen A."/>
            <person name="Yoshinaga Y."/>
            <person name="Schmutz J."/>
            <person name="Saski C."/>
            <person name="Vermerris W."/>
            <person name="Kresovich S."/>
        </authorList>
    </citation>
    <scope>NUCLEOTIDE SEQUENCE</scope>
</reference>
<proteinExistence type="inferred from homology"/>
<keyword evidence="5 10" id="KW-0378">Hydrolase</keyword>
<dbReference type="PANTHER" id="PTHR11802:SF198">
    <property type="entry name" value="SERINE CARBOXYPEPTIDASE-LIKE 27"/>
    <property type="match status" value="1"/>
</dbReference>
<evidence type="ECO:0000256" key="4">
    <source>
        <dbReference type="ARBA" id="ARBA00022670"/>
    </source>
</evidence>
<keyword evidence="6" id="KW-0865">Zymogen</keyword>
<dbReference type="PROSITE" id="PS00131">
    <property type="entry name" value="CARBOXYPEPT_SER_SER"/>
    <property type="match status" value="1"/>
</dbReference>
<evidence type="ECO:0000256" key="8">
    <source>
        <dbReference type="ARBA" id="ARBA00023180"/>
    </source>
</evidence>
<dbReference type="AlphaFoldDB" id="A0A921USH2"/>
<protein>
    <recommendedName>
        <fullName evidence="10">Carboxypeptidase</fullName>
        <ecNumber evidence="10">3.4.16.-</ecNumber>
    </recommendedName>
</protein>
<dbReference type="SUPFAM" id="SSF53474">
    <property type="entry name" value="alpha/beta-Hydrolases"/>
    <property type="match status" value="1"/>
</dbReference>
<dbReference type="PRINTS" id="PR00724">
    <property type="entry name" value="CRBOXYPTASEC"/>
</dbReference>
<dbReference type="InterPro" id="IPR029058">
    <property type="entry name" value="AB_hydrolase_fold"/>
</dbReference>
<keyword evidence="7" id="KW-1015">Disulfide bond</keyword>
<dbReference type="EMBL" id="CM027681">
    <property type="protein sequence ID" value="KAG0541540.1"/>
    <property type="molecule type" value="Genomic_DNA"/>
</dbReference>
<evidence type="ECO:0000256" key="7">
    <source>
        <dbReference type="ARBA" id="ARBA00023157"/>
    </source>
</evidence>
<evidence type="ECO:0000256" key="1">
    <source>
        <dbReference type="ARBA" id="ARBA00001003"/>
    </source>
</evidence>
<dbReference type="GO" id="GO:0004185">
    <property type="term" value="F:serine-type carboxypeptidase activity"/>
    <property type="evidence" value="ECO:0007669"/>
    <property type="project" value="UniProtKB-UniRule"/>
</dbReference>
<organism evidence="11 12">
    <name type="scientific">Sorghum bicolor</name>
    <name type="common">Sorghum</name>
    <name type="synonym">Sorghum vulgare</name>
    <dbReference type="NCBI Taxonomy" id="4558"/>
    <lineage>
        <taxon>Eukaryota</taxon>
        <taxon>Viridiplantae</taxon>
        <taxon>Streptophyta</taxon>
        <taxon>Embryophyta</taxon>
        <taxon>Tracheophyta</taxon>
        <taxon>Spermatophyta</taxon>
        <taxon>Magnoliopsida</taxon>
        <taxon>Liliopsida</taxon>
        <taxon>Poales</taxon>
        <taxon>Poaceae</taxon>
        <taxon>PACMAD clade</taxon>
        <taxon>Panicoideae</taxon>
        <taxon>Andropogonodae</taxon>
        <taxon>Andropogoneae</taxon>
        <taxon>Sorghinae</taxon>
        <taxon>Sorghum</taxon>
    </lineage>
</organism>
<comment type="catalytic activity">
    <reaction evidence="1">
        <text>Preferential release of a C-terminal arginine or lysine residue.</text>
        <dbReference type="EC" id="3.4.16.6"/>
    </reaction>
</comment>
<dbReference type="FunFam" id="3.40.50.11320:FF:000003">
    <property type="entry name" value="Carboxypeptidase"/>
    <property type="match status" value="1"/>
</dbReference>
<dbReference type="Gene3D" id="3.40.50.1820">
    <property type="entry name" value="alpha/beta hydrolase"/>
    <property type="match status" value="1"/>
</dbReference>
<dbReference type="GO" id="GO:0006508">
    <property type="term" value="P:proteolysis"/>
    <property type="evidence" value="ECO:0007669"/>
    <property type="project" value="UniProtKB-KW"/>
</dbReference>